<proteinExistence type="predicted"/>
<protein>
    <submittedName>
        <fullName evidence="1">18561_t:CDS:1</fullName>
    </submittedName>
</protein>
<dbReference type="AlphaFoldDB" id="A0A9W4T2T7"/>
<sequence length="41" mass="4765">MNYTIEDHIAIEKHITLEEEDVEKKRHVVIAFEANVAATEK</sequence>
<name>A0A9W4T2T7_9GLOM</name>
<feature type="non-terminal residue" evidence="1">
    <location>
        <position position="41"/>
    </location>
</feature>
<dbReference type="Proteomes" id="UP001153678">
    <property type="component" value="Unassembled WGS sequence"/>
</dbReference>
<gene>
    <name evidence="1" type="ORF">FWILDA_LOCUS14790</name>
</gene>
<dbReference type="EMBL" id="CAMKVN010006900">
    <property type="protein sequence ID" value="CAI2190867.1"/>
    <property type="molecule type" value="Genomic_DNA"/>
</dbReference>
<reference evidence="1" key="1">
    <citation type="submission" date="2022-08" db="EMBL/GenBank/DDBJ databases">
        <authorList>
            <person name="Kallberg Y."/>
            <person name="Tangrot J."/>
            <person name="Rosling A."/>
        </authorList>
    </citation>
    <scope>NUCLEOTIDE SEQUENCE</scope>
    <source>
        <strain evidence="1">Wild A</strain>
    </source>
</reference>
<organism evidence="1 2">
    <name type="scientific">Funneliformis geosporum</name>
    <dbReference type="NCBI Taxonomy" id="1117311"/>
    <lineage>
        <taxon>Eukaryota</taxon>
        <taxon>Fungi</taxon>
        <taxon>Fungi incertae sedis</taxon>
        <taxon>Mucoromycota</taxon>
        <taxon>Glomeromycotina</taxon>
        <taxon>Glomeromycetes</taxon>
        <taxon>Glomerales</taxon>
        <taxon>Glomeraceae</taxon>
        <taxon>Funneliformis</taxon>
    </lineage>
</organism>
<evidence type="ECO:0000313" key="2">
    <source>
        <dbReference type="Proteomes" id="UP001153678"/>
    </source>
</evidence>
<keyword evidence="2" id="KW-1185">Reference proteome</keyword>
<evidence type="ECO:0000313" key="1">
    <source>
        <dbReference type="EMBL" id="CAI2190867.1"/>
    </source>
</evidence>
<accession>A0A9W4T2T7</accession>
<comment type="caution">
    <text evidence="1">The sequence shown here is derived from an EMBL/GenBank/DDBJ whole genome shotgun (WGS) entry which is preliminary data.</text>
</comment>